<dbReference type="EMBL" id="JACAGC010000024">
    <property type="protein sequence ID" value="KAF6280898.1"/>
    <property type="molecule type" value="Genomic_DNA"/>
</dbReference>
<comment type="caution">
    <text evidence="1">The sequence shown here is derived from an EMBL/GenBank/DDBJ whole genome shotgun (WGS) entry which is preliminary data.</text>
</comment>
<evidence type="ECO:0000313" key="1">
    <source>
        <dbReference type="EMBL" id="KAF6280898.1"/>
    </source>
</evidence>
<sequence>MLRGHSCRGRIPGPAVPFCGRRTCSGGDGVGRSLCLQQGEAPRGFHCKPGWLGLAPMTSALKDVPDTGVGGPDLVTPSTSPGRLFLNTWFKLLCGFCCERIIGEKCAVILWYLGLPCTHL</sequence>
<dbReference type="AlphaFoldDB" id="A0A7J7RXN4"/>
<proteinExistence type="predicted"/>
<name>A0A7J7RXN4_RHIFE</name>
<protein>
    <submittedName>
        <fullName evidence="1">Uncharacterized protein</fullName>
    </submittedName>
</protein>
<gene>
    <name evidence="1" type="ORF">mRhiFer1_009280</name>
</gene>
<reference evidence="1 2" key="1">
    <citation type="journal article" date="2020" name="Nature">
        <title>Six reference-quality genomes reveal evolution of bat adaptations.</title>
        <authorList>
            <person name="Jebb D."/>
            <person name="Huang Z."/>
            <person name="Pippel M."/>
            <person name="Hughes G.M."/>
            <person name="Lavrichenko K."/>
            <person name="Devanna P."/>
            <person name="Winkler S."/>
            <person name="Jermiin L.S."/>
            <person name="Skirmuntt E.C."/>
            <person name="Katzourakis A."/>
            <person name="Burkitt-Gray L."/>
            <person name="Ray D.A."/>
            <person name="Sullivan K.A.M."/>
            <person name="Roscito J.G."/>
            <person name="Kirilenko B.M."/>
            <person name="Davalos L.M."/>
            <person name="Corthals A.P."/>
            <person name="Power M.L."/>
            <person name="Jones G."/>
            <person name="Ransome R.D."/>
            <person name="Dechmann D.K.N."/>
            <person name="Locatelli A.G."/>
            <person name="Puechmaille S.J."/>
            <person name="Fedrigo O."/>
            <person name="Jarvis E.D."/>
            <person name="Hiller M."/>
            <person name="Vernes S.C."/>
            <person name="Myers E.W."/>
            <person name="Teeling E.C."/>
        </authorList>
    </citation>
    <scope>NUCLEOTIDE SEQUENCE [LARGE SCALE GENOMIC DNA]</scope>
    <source>
        <strain evidence="1">MRhiFer1</strain>
        <tissue evidence="1">Lung</tissue>
    </source>
</reference>
<accession>A0A7J7RXN4</accession>
<evidence type="ECO:0000313" key="2">
    <source>
        <dbReference type="Proteomes" id="UP000585614"/>
    </source>
</evidence>
<organism evidence="1 2">
    <name type="scientific">Rhinolophus ferrumequinum</name>
    <name type="common">Greater horseshoe bat</name>
    <dbReference type="NCBI Taxonomy" id="59479"/>
    <lineage>
        <taxon>Eukaryota</taxon>
        <taxon>Metazoa</taxon>
        <taxon>Chordata</taxon>
        <taxon>Craniata</taxon>
        <taxon>Vertebrata</taxon>
        <taxon>Euteleostomi</taxon>
        <taxon>Mammalia</taxon>
        <taxon>Eutheria</taxon>
        <taxon>Laurasiatheria</taxon>
        <taxon>Chiroptera</taxon>
        <taxon>Yinpterochiroptera</taxon>
        <taxon>Rhinolophoidea</taxon>
        <taxon>Rhinolophidae</taxon>
        <taxon>Rhinolophinae</taxon>
        <taxon>Rhinolophus</taxon>
    </lineage>
</organism>
<dbReference type="Proteomes" id="UP000585614">
    <property type="component" value="Unassembled WGS sequence"/>
</dbReference>